<dbReference type="EMBL" id="VAWE01000002">
    <property type="protein sequence ID" value="TLQ39460.1"/>
    <property type="molecule type" value="Genomic_DNA"/>
</dbReference>
<evidence type="ECO:0000313" key="2">
    <source>
        <dbReference type="Proteomes" id="UP000305921"/>
    </source>
</evidence>
<comment type="caution">
    <text evidence="1">The sequence shown here is derived from an EMBL/GenBank/DDBJ whole genome shotgun (WGS) entry which is preliminary data.</text>
</comment>
<protein>
    <submittedName>
        <fullName evidence="1">Uncharacterized protein</fullName>
    </submittedName>
</protein>
<keyword evidence="2" id="KW-1185">Reference proteome</keyword>
<sequence length="98" mass="10507">MGAYDFITSGTGGDAEQAFAAARAEACREFGNRGYTGTIAEKDDFVLVMDRPLSPDAAEEYAVHLLNTDDERIRDKRGPAGAIPVDDGTWLFVGYAAS</sequence>
<dbReference type="OrthoDB" id="4242197at2"/>
<dbReference type="AlphaFoldDB" id="A0A5R9DS77"/>
<reference evidence="1 2" key="1">
    <citation type="submission" date="2019-05" db="EMBL/GenBank/DDBJ databases">
        <title>Streptomyces marianii sp. nov., a novel marine actinomycete from southern coast of India.</title>
        <authorList>
            <person name="Iniyan A.M."/>
            <person name="Wink J."/>
            <person name="Ramprasad E."/>
            <person name="Ramana C.V."/>
            <person name="Bunk B."/>
            <person name="Sproer C."/>
            <person name="Joseph F.-J.R.S."/>
            <person name="Vincent S.G.P."/>
        </authorList>
    </citation>
    <scope>NUCLEOTIDE SEQUENCE [LARGE SCALE GENOMIC DNA]</scope>
    <source>
        <strain evidence="1 2">ICN19</strain>
    </source>
</reference>
<name>A0A5R9DS77_9ACTN</name>
<proteinExistence type="predicted"/>
<gene>
    <name evidence="1" type="ORF">FEF34_39535</name>
</gene>
<organism evidence="1 2">
    <name type="scientific">Streptomyces marianii</name>
    <dbReference type="NCBI Taxonomy" id="1817406"/>
    <lineage>
        <taxon>Bacteria</taxon>
        <taxon>Bacillati</taxon>
        <taxon>Actinomycetota</taxon>
        <taxon>Actinomycetes</taxon>
        <taxon>Kitasatosporales</taxon>
        <taxon>Streptomycetaceae</taxon>
        <taxon>Streptomyces</taxon>
    </lineage>
</organism>
<dbReference type="RefSeq" id="WP_138058270.1">
    <property type="nucleotide sequence ID" value="NZ_VAWE01000002.1"/>
</dbReference>
<evidence type="ECO:0000313" key="1">
    <source>
        <dbReference type="EMBL" id="TLQ39460.1"/>
    </source>
</evidence>
<dbReference type="Proteomes" id="UP000305921">
    <property type="component" value="Unassembled WGS sequence"/>
</dbReference>
<accession>A0A5R9DS77</accession>